<dbReference type="InterPro" id="IPR001646">
    <property type="entry name" value="5peptide_repeat"/>
</dbReference>
<dbReference type="SUPFAM" id="SSF141571">
    <property type="entry name" value="Pentapeptide repeat-like"/>
    <property type="match status" value="1"/>
</dbReference>
<dbReference type="Gene3D" id="2.160.20.80">
    <property type="entry name" value="E3 ubiquitin-protein ligase SopA"/>
    <property type="match status" value="1"/>
</dbReference>
<dbReference type="PANTHER" id="PTHR47200">
    <property type="entry name" value="THYLAKOID LUMENAL 15 KDA PROTEIN 1, CHLOROPLASTIC"/>
    <property type="match status" value="1"/>
</dbReference>
<sequence length="246" mass="25723">MDGHGLLPTRVRIRDHLDPFTNLGTNMQGTMHCALGGRHAHAANNPRSTLRQGRLTCAQARSDGRRHDSQGSSAHGDAPTAFPVGIARAALAMSASVLLAFGHTQPAHAVSGGGGMGSSLAYKDMSGQDLRKAKYNKADLRGADFSGSNLAGVPMFGAICVDAKFVGTDLSAADLESADLEGADLTNAVLQGTLLTNAQWKRVASIEGADFTDALIRKDVEASLCRLAKGTNPTTGTDTRESLHCR</sequence>
<organism evidence="2">
    <name type="scientific">Auxenochlorella protothecoides</name>
    <name type="common">Green microalga</name>
    <name type="synonym">Chlorella protothecoides</name>
    <dbReference type="NCBI Taxonomy" id="3075"/>
    <lineage>
        <taxon>Eukaryota</taxon>
        <taxon>Viridiplantae</taxon>
        <taxon>Chlorophyta</taxon>
        <taxon>core chlorophytes</taxon>
        <taxon>Trebouxiophyceae</taxon>
        <taxon>Chlorellales</taxon>
        <taxon>Chlorellaceae</taxon>
        <taxon>Auxenochlorella</taxon>
    </lineage>
</organism>
<dbReference type="PANTHER" id="PTHR47200:SF2">
    <property type="entry name" value="THYLAKOID LUMENAL 15 KDA PROTEIN 1, CHLOROPLASTIC"/>
    <property type="match status" value="1"/>
</dbReference>
<reference evidence="2" key="1">
    <citation type="submission" date="2015-08" db="EMBL/GenBank/DDBJ databases">
        <authorList>
            <person name="Babu N.S."/>
            <person name="Beckwith C.J."/>
            <person name="Beseler K.G."/>
            <person name="Brison A."/>
            <person name="Carone J.V."/>
            <person name="Caskin T.P."/>
            <person name="Diamond M."/>
            <person name="Durham M.E."/>
            <person name="Foxe J.M."/>
            <person name="Go M."/>
            <person name="Henderson B.A."/>
            <person name="Jones I.B."/>
            <person name="McGettigan J.A."/>
            <person name="Micheletti S.J."/>
            <person name="Nasrallah M.E."/>
            <person name="Ortiz D."/>
            <person name="Piller C.R."/>
            <person name="Privatt S.R."/>
            <person name="Schneider S.L."/>
            <person name="Sharp S."/>
            <person name="Smith T.C."/>
            <person name="Stanton J.D."/>
            <person name="Ullery H.E."/>
            <person name="Wilson R.J."/>
            <person name="Serrano M.G."/>
            <person name="Buck G."/>
            <person name="Lee V."/>
            <person name="Wang Y."/>
            <person name="Carvalho R."/>
            <person name="Voegtly L."/>
            <person name="Shi R."/>
            <person name="Duckworth R."/>
            <person name="Johnson A."/>
            <person name="Loviza R."/>
            <person name="Walstead R."/>
            <person name="Shah Z."/>
            <person name="Kiflezghi M."/>
            <person name="Wade K."/>
            <person name="Ball S.L."/>
            <person name="Bradley K.W."/>
            <person name="Asai D.J."/>
            <person name="Bowman C.A."/>
            <person name="Russell D.A."/>
            <person name="Pope W.H."/>
            <person name="Jacobs-Sera D."/>
            <person name="Hendrix R.W."/>
            <person name="Hatfull G.F."/>
        </authorList>
    </citation>
    <scope>NUCLEOTIDE SEQUENCE</scope>
</reference>
<dbReference type="EMBL" id="GDKF01008264">
    <property type="protein sequence ID" value="JAT70358.1"/>
    <property type="molecule type" value="Transcribed_RNA"/>
</dbReference>
<accession>A0A1D1ZTQ6</accession>
<protein>
    <recommendedName>
        <fullName evidence="3">Pentapeptide repeat-containing protein</fullName>
    </recommendedName>
</protein>
<evidence type="ECO:0000313" key="2">
    <source>
        <dbReference type="EMBL" id="JAT70358.1"/>
    </source>
</evidence>
<proteinExistence type="predicted"/>
<dbReference type="Pfam" id="PF00805">
    <property type="entry name" value="Pentapeptide"/>
    <property type="match status" value="2"/>
</dbReference>
<evidence type="ECO:0008006" key="3">
    <source>
        <dbReference type="Google" id="ProtNLM"/>
    </source>
</evidence>
<feature type="region of interest" description="Disordered" evidence="1">
    <location>
        <begin position="59"/>
        <end position="79"/>
    </location>
</feature>
<name>A0A1D1ZTQ6_AUXPR</name>
<gene>
    <name evidence="2" type="ORF">g.5843</name>
</gene>
<evidence type="ECO:0000256" key="1">
    <source>
        <dbReference type="SAM" id="MobiDB-lite"/>
    </source>
</evidence>
<dbReference type="AlphaFoldDB" id="A0A1D1ZTQ6"/>
<dbReference type="InterPro" id="IPR044213">
    <property type="entry name" value="At2g44920-like"/>
</dbReference>